<sequence>MKKDRSHKDNCIRNQNANSKHLAVQASAKTAHMVNRG</sequence>
<keyword evidence="3" id="KW-1185">Reference proteome</keyword>
<evidence type="ECO:0000313" key="2">
    <source>
        <dbReference type="EMBL" id="KLU05677.1"/>
    </source>
</evidence>
<organism evidence="2 3">
    <name type="scientific">Rhodopirellula islandica</name>
    <dbReference type="NCBI Taxonomy" id="595434"/>
    <lineage>
        <taxon>Bacteria</taxon>
        <taxon>Pseudomonadati</taxon>
        <taxon>Planctomycetota</taxon>
        <taxon>Planctomycetia</taxon>
        <taxon>Pirellulales</taxon>
        <taxon>Pirellulaceae</taxon>
        <taxon>Rhodopirellula</taxon>
    </lineage>
</organism>
<feature type="region of interest" description="Disordered" evidence="1">
    <location>
        <begin position="1"/>
        <end position="37"/>
    </location>
</feature>
<feature type="compositionally biased region" description="Basic and acidic residues" evidence="1">
    <location>
        <begin position="1"/>
        <end position="11"/>
    </location>
</feature>
<dbReference type="PATRIC" id="fig|595434.4.peg.2202"/>
<evidence type="ECO:0000256" key="1">
    <source>
        <dbReference type="SAM" id="MobiDB-lite"/>
    </source>
</evidence>
<dbReference type="EMBL" id="LECT01000017">
    <property type="protein sequence ID" value="KLU05677.1"/>
    <property type="molecule type" value="Genomic_DNA"/>
</dbReference>
<dbReference type="Proteomes" id="UP000036367">
    <property type="component" value="Unassembled WGS sequence"/>
</dbReference>
<evidence type="ECO:0000313" key="3">
    <source>
        <dbReference type="Proteomes" id="UP000036367"/>
    </source>
</evidence>
<proteinExistence type="predicted"/>
<accession>A0A0J1BGK1</accession>
<name>A0A0J1BGK1_RHOIS</name>
<reference evidence="2" key="1">
    <citation type="submission" date="2015-05" db="EMBL/GenBank/DDBJ databases">
        <title>Permanent draft genome of Rhodopirellula islandicus K833.</title>
        <authorList>
            <person name="Kizina J."/>
            <person name="Richter M."/>
            <person name="Glockner F.O."/>
            <person name="Harder J."/>
        </authorList>
    </citation>
    <scope>NUCLEOTIDE SEQUENCE [LARGE SCALE GENOMIC DNA]</scope>
    <source>
        <strain evidence="2">K833</strain>
    </source>
</reference>
<dbReference type="AlphaFoldDB" id="A0A0J1BGK1"/>
<comment type="caution">
    <text evidence="2">The sequence shown here is derived from an EMBL/GenBank/DDBJ whole genome shotgun (WGS) entry which is preliminary data.</text>
</comment>
<gene>
    <name evidence="2" type="ORF">RISK_002309</name>
</gene>
<protein>
    <submittedName>
        <fullName evidence="2">Uncharacterized protein</fullName>
    </submittedName>
</protein>